<dbReference type="InterPro" id="IPR035445">
    <property type="entry name" value="GYF-like_dom_sf"/>
</dbReference>
<protein>
    <recommendedName>
        <fullName evidence="3">GYF domain-containing protein</fullName>
    </recommendedName>
</protein>
<keyword evidence="2" id="KW-0812">Transmembrane</keyword>
<evidence type="ECO:0000259" key="3">
    <source>
        <dbReference type="PROSITE" id="PS50829"/>
    </source>
</evidence>
<accession>A0A5C6F741</accession>
<proteinExistence type="predicted"/>
<feature type="domain" description="GYF" evidence="3">
    <location>
        <begin position="90"/>
        <end position="145"/>
    </location>
</feature>
<dbReference type="Pfam" id="PF14237">
    <property type="entry name" value="GYF_2"/>
    <property type="match status" value="1"/>
</dbReference>
<feature type="region of interest" description="Disordered" evidence="1">
    <location>
        <begin position="41"/>
        <end position="79"/>
    </location>
</feature>
<dbReference type="InterPro" id="IPR003169">
    <property type="entry name" value="GYF"/>
</dbReference>
<dbReference type="InterPro" id="IPR025640">
    <property type="entry name" value="GYF_2"/>
</dbReference>
<keyword evidence="2" id="KW-1133">Transmembrane helix</keyword>
<dbReference type="EMBL" id="SJPW01000003">
    <property type="protein sequence ID" value="TWU56410.1"/>
    <property type="molecule type" value="Genomic_DNA"/>
</dbReference>
<dbReference type="AlphaFoldDB" id="A0A5C6F741"/>
<dbReference type="OrthoDB" id="292769at2"/>
<keyword evidence="5" id="KW-1185">Reference proteome</keyword>
<keyword evidence="2" id="KW-0472">Membrane</keyword>
<sequence length="224" mass="23949">MGVRFACHACNKQLNIKQEFAGRRGVCPKCKTKFRIPVADSDVSSPIQDTPAEPATRSRPAPKVSAASQPSAKRQPSAGAAISLIADEPDATWYVRPPSGGQYGPASGDLLKQWIEEGRVAATALIWREGWPQWRPADEALVEVASILPSVSEVAKPAVQPAASPRPQVAPESDVTTPTFAGQANIGAARRSRSFQRIFWIGALTLIAISLAVALYFLLNRPAA</sequence>
<organism evidence="4 5">
    <name type="scientific">Rubripirellula tenax</name>
    <dbReference type="NCBI Taxonomy" id="2528015"/>
    <lineage>
        <taxon>Bacteria</taxon>
        <taxon>Pseudomonadati</taxon>
        <taxon>Planctomycetota</taxon>
        <taxon>Planctomycetia</taxon>
        <taxon>Pirellulales</taxon>
        <taxon>Pirellulaceae</taxon>
        <taxon>Rubripirellula</taxon>
    </lineage>
</organism>
<gene>
    <name evidence="4" type="ORF">Poly51_23200</name>
</gene>
<feature type="transmembrane region" description="Helical" evidence="2">
    <location>
        <begin position="198"/>
        <end position="219"/>
    </location>
</feature>
<evidence type="ECO:0000313" key="5">
    <source>
        <dbReference type="Proteomes" id="UP000318288"/>
    </source>
</evidence>
<dbReference type="PROSITE" id="PS50829">
    <property type="entry name" value="GYF"/>
    <property type="match status" value="1"/>
</dbReference>
<evidence type="ECO:0000256" key="1">
    <source>
        <dbReference type="SAM" id="MobiDB-lite"/>
    </source>
</evidence>
<evidence type="ECO:0000313" key="4">
    <source>
        <dbReference type="EMBL" id="TWU56410.1"/>
    </source>
</evidence>
<dbReference type="SUPFAM" id="SSF55277">
    <property type="entry name" value="GYF domain"/>
    <property type="match status" value="1"/>
</dbReference>
<name>A0A5C6F741_9BACT</name>
<evidence type="ECO:0000256" key="2">
    <source>
        <dbReference type="SAM" id="Phobius"/>
    </source>
</evidence>
<dbReference type="RefSeq" id="WP_146457454.1">
    <property type="nucleotide sequence ID" value="NZ_SJPW01000003.1"/>
</dbReference>
<comment type="caution">
    <text evidence="4">The sequence shown here is derived from an EMBL/GenBank/DDBJ whole genome shotgun (WGS) entry which is preliminary data.</text>
</comment>
<reference evidence="4 5" key="1">
    <citation type="submission" date="2019-02" db="EMBL/GenBank/DDBJ databases">
        <title>Deep-cultivation of Planctomycetes and their phenomic and genomic characterization uncovers novel biology.</title>
        <authorList>
            <person name="Wiegand S."/>
            <person name="Jogler M."/>
            <person name="Boedeker C."/>
            <person name="Pinto D."/>
            <person name="Vollmers J."/>
            <person name="Rivas-Marin E."/>
            <person name="Kohn T."/>
            <person name="Peeters S.H."/>
            <person name="Heuer A."/>
            <person name="Rast P."/>
            <person name="Oberbeckmann S."/>
            <person name="Bunk B."/>
            <person name="Jeske O."/>
            <person name="Meyerdierks A."/>
            <person name="Storesund J.E."/>
            <person name="Kallscheuer N."/>
            <person name="Luecker S."/>
            <person name="Lage O.M."/>
            <person name="Pohl T."/>
            <person name="Merkel B.J."/>
            <person name="Hornburger P."/>
            <person name="Mueller R.-W."/>
            <person name="Bruemmer F."/>
            <person name="Labrenz M."/>
            <person name="Spormann A.M."/>
            <person name="Op Den Camp H."/>
            <person name="Overmann J."/>
            <person name="Amann R."/>
            <person name="Jetten M.S.M."/>
            <person name="Mascher T."/>
            <person name="Medema M.H."/>
            <person name="Devos D.P."/>
            <person name="Kaster A.-K."/>
            <person name="Ovreas L."/>
            <person name="Rohde M."/>
            <person name="Galperin M.Y."/>
            <person name="Jogler C."/>
        </authorList>
    </citation>
    <scope>NUCLEOTIDE SEQUENCE [LARGE SCALE GENOMIC DNA]</scope>
    <source>
        <strain evidence="4 5">Poly51</strain>
    </source>
</reference>
<dbReference type="Proteomes" id="UP000318288">
    <property type="component" value="Unassembled WGS sequence"/>
</dbReference>